<dbReference type="EMBL" id="BMIB01000001">
    <property type="protein sequence ID" value="GGH60266.1"/>
    <property type="molecule type" value="Genomic_DNA"/>
</dbReference>
<feature type="domain" description="Lipid/polyisoprenoid-binding YceI-like" evidence="1">
    <location>
        <begin position="25"/>
        <end position="175"/>
    </location>
</feature>
<sequence length="176" mass="18582">MKKIALTAVAALALVVTFAFTLVQGWKISDKCNITFSGTGVNGIFKKFSGSIAFDEKNLVQSKFDVAIDVASINTGNGLMNKHAKDTEWFDAAKYPAIKYTSAKIVKSGAGYTATGTLEVKGVKKEVSLPFTFTAAGSGATFAGTFNINRNDFKVGKPGGDVADVIKVEVSIPVTK</sequence>
<proteinExistence type="predicted"/>
<dbReference type="SUPFAM" id="SSF101874">
    <property type="entry name" value="YceI-like"/>
    <property type="match status" value="1"/>
</dbReference>
<evidence type="ECO:0000313" key="3">
    <source>
        <dbReference type="Proteomes" id="UP000627292"/>
    </source>
</evidence>
<protein>
    <recommendedName>
        <fullName evidence="1">Lipid/polyisoprenoid-binding YceI-like domain-containing protein</fullName>
    </recommendedName>
</protein>
<comment type="caution">
    <text evidence="2">The sequence shown here is derived from an EMBL/GenBank/DDBJ whole genome shotgun (WGS) entry which is preliminary data.</text>
</comment>
<gene>
    <name evidence="2" type="ORF">GCM10011379_07930</name>
</gene>
<dbReference type="Proteomes" id="UP000627292">
    <property type="component" value="Unassembled WGS sequence"/>
</dbReference>
<dbReference type="InterPro" id="IPR036761">
    <property type="entry name" value="TTHA0802/YceI-like_sf"/>
</dbReference>
<dbReference type="Gene3D" id="2.40.128.110">
    <property type="entry name" value="Lipid/polyisoprenoid-binding, YceI-like"/>
    <property type="match status" value="1"/>
</dbReference>
<evidence type="ECO:0000313" key="2">
    <source>
        <dbReference type="EMBL" id="GGH60266.1"/>
    </source>
</evidence>
<dbReference type="SMART" id="SM00867">
    <property type="entry name" value="YceI"/>
    <property type="match status" value="1"/>
</dbReference>
<evidence type="ECO:0000259" key="1">
    <source>
        <dbReference type="SMART" id="SM00867"/>
    </source>
</evidence>
<dbReference type="PANTHER" id="PTHR34406:SF1">
    <property type="entry name" value="PROTEIN YCEI"/>
    <property type="match status" value="1"/>
</dbReference>
<reference evidence="2" key="2">
    <citation type="submission" date="2020-09" db="EMBL/GenBank/DDBJ databases">
        <authorList>
            <person name="Sun Q."/>
            <person name="Zhou Y."/>
        </authorList>
    </citation>
    <scope>NUCLEOTIDE SEQUENCE</scope>
    <source>
        <strain evidence="2">CGMCC 1.15290</strain>
    </source>
</reference>
<dbReference type="RefSeq" id="WP_188950677.1">
    <property type="nucleotide sequence ID" value="NZ_BMIB01000001.1"/>
</dbReference>
<name>A0A917MRT8_9BACT</name>
<dbReference type="AlphaFoldDB" id="A0A917MRT8"/>
<organism evidence="2 3">
    <name type="scientific">Filimonas zeae</name>
    <dbReference type="NCBI Taxonomy" id="1737353"/>
    <lineage>
        <taxon>Bacteria</taxon>
        <taxon>Pseudomonadati</taxon>
        <taxon>Bacteroidota</taxon>
        <taxon>Chitinophagia</taxon>
        <taxon>Chitinophagales</taxon>
        <taxon>Chitinophagaceae</taxon>
        <taxon>Filimonas</taxon>
    </lineage>
</organism>
<dbReference type="PANTHER" id="PTHR34406">
    <property type="entry name" value="PROTEIN YCEI"/>
    <property type="match status" value="1"/>
</dbReference>
<dbReference type="InterPro" id="IPR007372">
    <property type="entry name" value="Lipid/polyisoprenoid-bd_YceI"/>
</dbReference>
<reference evidence="2" key="1">
    <citation type="journal article" date="2014" name="Int. J. Syst. Evol. Microbiol.">
        <title>Complete genome sequence of Corynebacterium casei LMG S-19264T (=DSM 44701T), isolated from a smear-ripened cheese.</title>
        <authorList>
            <consortium name="US DOE Joint Genome Institute (JGI-PGF)"/>
            <person name="Walter F."/>
            <person name="Albersmeier A."/>
            <person name="Kalinowski J."/>
            <person name="Ruckert C."/>
        </authorList>
    </citation>
    <scope>NUCLEOTIDE SEQUENCE</scope>
    <source>
        <strain evidence="2">CGMCC 1.15290</strain>
    </source>
</reference>
<keyword evidence="3" id="KW-1185">Reference proteome</keyword>
<accession>A0A917MRT8</accession>
<dbReference type="Pfam" id="PF04264">
    <property type="entry name" value="YceI"/>
    <property type="match status" value="1"/>
</dbReference>